<evidence type="ECO:0000256" key="7">
    <source>
        <dbReference type="ARBA" id="ARBA00022741"/>
    </source>
</evidence>
<keyword evidence="7 12" id="KW-0547">Nucleotide-binding</keyword>
<reference evidence="14 15" key="1">
    <citation type="submission" date="2021-09" db="EMBL/GenBank/DDBJ databases">
        <title>WGS of Mycoplasma sp. Zaradi2 strains.</title>
        <authorList>
            <person name="Spergser J."/>
        </authorList>
    </citation>
    <scope>NUCLEOTIDE SEQUENCE [LARGE SCALE GENOMIC DNA]</scope>
    <source>
        <strain evidence="14 15">1331</strain>
    </source>
</reference>
<evidence type="ECO:0000256" key="10">
    <source>
        <dbReference type="ARBA" id="ARBA00030128"/>
    </source>
</evidence>
<feature type="binding site" evidence="12">
    <location>
        <begin position="17"/>
        <end position="24"/>
    </location>
    <ligand>
        <name>ATP</name>
        <dbReference type="ChEBI" id="CHEBI:30616"/>
    </ligand>
</feature>
<dbReference type="Proteomes" id="UP000772186">
    <property type="component" value="Unassembled WGS sequence"/>
</dbReference>
<dbReference type="InterPro" id="IPR001270">
    <property type="entry name" value="ClpA/B"/>
</dbReference>
<evidence type="ECO:0000256" key="6">
    <source>
        <dbReference type="ARBA" id="ARBA00022679"/>
    </source>
</evidence>
<dbReference type="HAMAP" id="MF_00328">
    <property type="entry name" value="Guanylate_kinase"/>
    <property type="match status" value="1"/>
</dbReference>
<keyword evidence="9 12" id="KW-0067">ATP-binding</keyword>
<evidence type="ECO:0000256" key="1">
    <source>
        <dbReference type="ARBA" id="ARBA00003531"/>
    </source>
</evidence>
<dbReference type="GO" id="GO:0004385">
    <property type="term" value="F:GMP kinase activity"/>
    <property type="evidence" value="ECO:0007669"/>
    <property type="project" value="UniProtKB-UniRule"/>
</dbReference>
<dbReference type="InterPro" id="IPR017665">
    <property type="entry name" value="Guanylate_kinase"/>
</dbReference>
<comment type="function">
    <text evidence="1 12">Essential for recycling GMP and indirectly, cGMP.</text>
</comment>
<dbReference type="InterPro" id="IPR027417">
    <property type="entry name" value="P-loop_NTPase"/>
</dbReference>
<comment type="subcellular location">
    <subcellularLocation>
        <location evidence="2 12">Cytoplasm</location>
    </subcellularLocation>
</comment>
<evidence type="ECO:0000259" key="13">
    <source>
        <dbReference type="PROSITE" id="PS50052"/>
    </source>
</evidence>
<protein>
    <recommendedName>
        <fullName evidence="5 12">Guanylate kinase</fullName>
        <ecNumber evidence="4 12">2.7.4.8</ecNumber>
    </recommendedName>
    <alternativeName>
        <fullName evidence="10 12">GMP kinase</fullName>
    </alternativeName>
</protein>
<evidence type="ECO:0000313" key="14">
    <source>
        <dbReference type="EMBL" id="MBZ4195266.1"/>
    </source>
</evidence>
<evidence type="ECO:0000313" key="15">
    <source>
        <dbReference type="Proteomes" id="UP000772186"/>
    </source>
</evidence>
<evidence type="ECO:0000256" key="11">
    <source>
        <dbReference type="ARBA" id="ARBA00048594"/>
    </source>
</evidence>
<dbReference type="SMART" id="SM00072">
    <property type="entry name" value="GuKc"/>
    <property type="match status" value="1"/>
</dbReference>
<dbReference type="PANTHER" id="PTHR23117">
    <property type="entry name" value="GUANYLATE KINASE-RELATED"/>
    <property type="match status" value="1"/>
</dbReference>
<name>A0A953NGI3_9MOLU</name>
<evidence type="ECO:0000256" key="12">
    <source>
        <dbReference type="HAMAP-Rule" id="MF_00328"/>
    </source>
</evidence>
<keyword evidence="6 12" id="KW-0808">Transferase</keyword>
<dbReference type="EC" id="2.7.4.8" evidence="4 12"/>
<dbReference type="AlphaFoldDB" id="A0A953NGI3"/>
<dbReference type="CDD" id="cd00071">
    <property type="entry name" value="GMPK"/>
    <property type="match status" value="1"/>
</dbReference>
<dbReference type="NCBIfam" id="TIGR03263">
    <property type="entry name" value="guanyl_kin"/>
    <property type="match status" value="1"/>
</dbReference>
<proteinExistence type="inferred from homology"/>
<dbReference type="PANTHER" id="PTHR23117:SF13">
    <property type="entry name" value="GUANYLATE KINASE"/>
    <property type="match status" value="1"/>
</dbReference>
<dbReference type="GO" id="GO:0005829">
    <property type="term" value="C:cytosol"/>
    <property type="evidence" value="ECO:0007669"/>
    <property type="project" value="TreeGrafter"/>
</dbReference>
<sequence length="198" mass="22930">MKNLNGSKKKTIIIFTGPSGVGKGTIEKFLFDAKELRLAFSCSATTRKPRIGEIDKVHYLFISKSNFEQKIKDNKFLEYSYHFDNYYGTLYEEIDRIHADNKVPFLEIETNGAKQILEKESVLQNYNLLTFFILPPTIDDLKQRILNRNTESEDSINKRLDKAIAEINDKHLFKHIIINDDANKAASEIIKIIKEEVE</sequence>
<organism evidence="14 15">
    <name type="scientific">Mycoplasma tauri</name>
    <dbReference type="NCBI Taxonomy" id="547987"/>
    <lineage>
        <taxon>Bacteria</taxon>
        <taxon>Bacillati</taxon>
        <taxon>Mycoplasmatota</taxon>
        <taxon>Mollicutes</taxon>
        <taxon>Mycoplasmataceae</taxon>
        <taxon>Mycoplasma</taxon>
    </lineage>
</organism>
<dbReference type="Gene3D" id="3.40.50.300">
    <property type="entry name" value="P-loop containing nucleotide triphosphate hydrolases"/>
    <property type="match status" value="1"/>
</dbReference>
<evidence type="ECO:0000256" key="9">
    <source>
        <dbReference type="ARBA" id="ARBA00022840"/>
    </source>
</evidence>
<evidence type="ECO:0000256" key="2">
    <source>
        <dbReference type="ARBA" id="ARBA00004496"/>
    </source>
</evidence>
<feature type="domain" description="Guanylate kinase-like" evidence="13">
    <location>
        <begin position="10"/>
        <end position="194"/>
    </location>
</feature>
<gene>
    <name evidence="12 14" type="primary">gmk</name>
    <name evidence="14" type="ORF">LAD73_00820</name>
</gene>
<comment type="caution">
    <text evidence="14">The sequence shown here is derived from an EMBL/GenBank/DDBJ whole genome shotgun (WGS) entry which is preliminary data.</text>
</comment>
<dbReference type="RefSeq" id="WP_205517131.1">
    <property type="nucleotide sequence ID" value="NZ_CP070479.1"/>
</dbReference>
<keyword evidence="15" id="KW-1185">Reference proteome</keyword>
<comment type="similarity">
    <text evidence="3 12">Belongs to the guanylate kinase family.</text>
</comment>
<keyword evidence="12" id="KW-0963">Cytoplasm</keyword>
<keyword evidence="8 12" id="KW-0418">Kinase</keyword>
<dbReference type="EMBL" id="JAIQBY010000003">
    <property type="protein sequence ID" value="MBZ4195266.1"/>
    <property type="molecule type" value="Genomic_DNA"/>
</dbReference>
<dbReference type="SUPFAM" id="SSF52540">
    <property type="entry name" value="P-loop containing nucleoside triphosphate hydrolases"/>
    <property type="match status" value="1"/>
</dbReference>
<evidence type="ECO:0000256" key="5">
    <source>
        <dbReference type="ARBA" id="ARBA00016296"/>
    </source>
</evidence>
<comment type="catalytic activity">
    <reaction evidence="11 12">
        <text>GMP + ATP = GDP + ADP</text>
        <dbReference type="Rhea" id="RHEA:20780"/>
        <dbReference type="ChEBI" id="CHEBI:30616"/>
        <dbReference type="ChEBI" id="CHEBI:58115"/>
        <dbReference type="ChEBI" id="CHEBI:58189"/>
        <dbReference type="ChEBI" id="CHEBI:456216"/>
        <dbReference type="EC" id="2.7.4.8"/>
    </reaction>
</comment>
<accession>A0A953NGI3</accession>
<evidence type="ECO:0000256" key="3">
    <source>
        <dbReference type="ARBA" id="ARBA00005790"/>
    </source>
</evidence>
<dbReference type="InterPro" id="IPR008145">
    <property type="entry name" value="GK/Ca_channel_bsu"/>
</dbReference>
<dbReference type="GO" id="GO:0005524">
    <property type="term" value="F:ATP binding"/>
    <property type="evidence" value="ECO:0007669"/>
    <property type="project" value="UniProtKB-UniRule"/>
</dbReference>
<evidence type="ECO:0000256" key="4">
    <source>
        <dbReference type="ARBA" id="ARBA00012961"/>
    </source>
</evidence>
<dbReference type="Pfam" id="PF00625">
    <property type="entry name" value="Guanylate_kin"/>
    <property type="match status" value="1"/>
</dbReference>
<dbReference type="PROSITE" id="PS50052">
    <property type="entry name" value="GUANYLATE_KINASE_2"/>
    <property type="match status" value="1"/>
</dbReference>
<evidence type="ECO:0000256" key="8">
    <source>
        <dbReference type="ARBA" id="ARBA00022777"/>
    </source>
</evidence>
<dbReference type="PRINTS" id="PR00300">
    <property type="entry name" value="CLPPROTEASEA"/>
</dbReference>
<dbReference type="InterPro" id="IPR008144">
    <property type="entry name" value="Guanylate_kin-like_dom"/>
</dbReference>